<name>A0ABZ0VAI2_9MICO</name>
<reference evidence="3 4" key="1">
    <citation type="submission" date="2023-06" db="EMBL/GenBank/DDBJ databases">
        <title>Rock-solubilizing bacteria, Microbacterium invictum, promotes re-establishment of vegetation in rocky wasteland by accelerating rock bio-weathering and reshaping soil bacterial community.</title>
        <authorList>
            <person name="Liu C."/>
        </authorList>
    </citation>
    <scope>NUCLEOTIDE SEQUENCE [LARGE SCALE GENOMIC DNA]</scope>
    <source>
        <strain evidence="3 4">X-18</strain>
    </source>
</reference>
<evidence type="ECO:0000256" key="1">
    <source>
        <dbReference type="SAM" id="MobiDB-lite"/>
    </source>
</evidence>
<evidence type="ECO:0000313" key="3">
    <source>
        <dbReference type="EMBL" id="WQB70630.1"/>
    </source>
</evidence>
<proteinExistence type="predicted"/>
<evidence type="ECO:0000313" key="4">
    <source>
        <dbReference type="Proteomes" id="UP001324533"/>
    </source>
</evidence>
<dbReference type="Proteomes" id="UP001324533">
    <property type="component" value="Chromosome"/>
</dbReference>
<dbReference type="RefSeq" id="WP_322410770.1">
    <property type="nucleotide sequence ID" value="NZ_CP139779.1"/>
</dbReference>
<feature type="region of interest" description="Disordered" evidence="1">
    <location>
        <begin position="75"/>
        <end position="103"/>
    </location>
</feature>
<gene>
    <name evidence="3" type="ORF">T9R20_01330</name>
</gene>
<feature type="domain" description="DUF7882" evidence="2">
    <location>
        <begin position="1"/>
        <end position="80"/>
    </location>
</feature>
<keyword evidence="4" id="KW-1185">Reference proteome</keyword>
<evidence type="ECO:0000259" key="2">
    <source>
        <dbReference type="Pfam" id="PF25355"/>
    </source>
</evidence>
<dbReference type="Pfam" id="PF25355">
    <property type="entry name" value="DUF7882"/>
    <property type="match status" value="1"/>
</dbReference>
<accession>A0ABZ0VAI2</accession>
<sequence length="103" mass="11228">MPDRMLAHVKVLAATKLRRNESFTITWRHTDDEAPGRTTLWLHPAIPLRFTFSSVDAEKIDGPLLQKLANEASSSGGLNLDARLFAPTPEPEPQPALTLAAAG</sequence>
<protein>
    <recommendedName>
        <fullName evidence="2">DUF7882 domain-containing protein</fullName>
    </recommendedName>
</protein>
<dbReference type="InterPro" id="IPR057204">
    <property type="entry name" value="DUF7882"/>
</dbReference>
<dbReference type="EMBL" id="CP139779">
    <property type="protein sequence ID" value="WQB70630.1"/>
    <property type="molecule type" value="Genomic_DNA"/>
</dbReference>
<organism evidence="3 4">
    <name type="scientific">Microbacterium invictum</name>
    <dbReference type="NCBI Taxonomy" id="515415"/>
    <lineage>
        <taxon>Bacteria</taxon>
        <taxon>Bacillati</taxon>
        <taxon>Actinomycetota</taxon>
        <taxon>Actinomycetes</taxon>
        <taxon>Micrococcales</taxon>
        <taxon>Microbacteriaceae</taxon>
        <taxon>Microbacterium</taxon>
    </lineage>
</organism>